<dbReference type="EMBL" id="AGWY01000003">
    <property type="protein sequence ID" value="EKS40387.1"/>
    <property type="molecule type" value="Genomic_DNA"/>
</dbReference>
<evidence type="ECO:0008006" key="4">
    <source>
        <dbReference type="Google" id="ProtNLM"/>
    </source>
</evidence>
<keyword evidence="1" id="KW-0812">Transmembrane</keyword>
<feature type="transmembrane region" description="Helical" evidence="1">
    <location>
        <begin position="105"/>
        <end position="126"/>
    </location>
</feature>
<dbReference type="AlphaFoldDB" id="K8PCM9"/>
<dbReference type="InterPro" id="IPR018750">
    <property type="entry name" value="DUF2306_membrane"/>
</dbReference>
<dbReference type="RefSeq" id="WP_002711704.1">
    <property type="nucleotide sequence ID" value="NZ_KB375281.1"/>
</dbReference>
<evidence type="ECO:0000313" key="3">
    <source>
        <dbReference type="Proteomes" id="UP000001095"/>
    </source>
</evidence>
<dbReference type="Pfam" id="PF10067">
    <property type="entry name" value="DUF2306"/>
    <property type="match status" value="1"/>
</dbReference>
<accession>K8PCM9</accession>
<organism evidence="2 3">
    <name type="scientific">Afipia clevelandensis ATCC 49720</name>
    <dbReference type="NCBI Taxonomy" id="883079"/>
    <lineage>
        <taxon>Bacteria</taxon>
        <taxon>Pseudomonadati</taxon>
        <taxon>Pseudomonadota</taxon>
        <taxon>Alphaproteobacteria</taxon>
        <taxon>Hyphomicrobiales</taxon>
        <taxon>Nitrobacteraceae</taxon>
        <taxon>Afipia</taxon>
    </lineage>
</organism>
<keyword evidence="3" id="KW-1185">Reference proteome</keyword>
<keyword evidence="1" id="KW-0472">Membrane</keyword>
<feature type="transmembrane region" description="Helical" evidence="1">
    <location>
        <begin position="44"/>
        <end position="62"/>
    </location>
</feature>
<name>K8PCM9_9BRAD</name>
<dbReference type="OrthoDB" id="9815686at2"/>
<sequence length="134" mass="14441">MSLAPLLDASPVIQLHAFAALGALALGLVQFASPKGTLPHRATGWVWVALMATVAISSFWIHGRQIKLGAPWSAIHLLSIFSLIMLPLGLWFAHRHRVRGHRITMISIFTGGLVIAGLFTFVPGRIMNAVAFGP</sequence>
<reference evidence="2 3" key="1">
    <citation type="submission" date="2012-04" db="EMBL/GenBank/DDBJ databases">
        <title>The Genome Sequence of Afipia clevelandensis ATCC 49720.</title>
        <authorList>
            <consortium name="The Broad Institute Genome Sequencing Platform"/>
            <person name="Earl A."/>
            <person name="Ward D."/>
            <person name="Feldgarden M."/>
            <person name="Gevers D."/>
            <person name="Huys G."/>
            <person name="Walker B."/>
            <person name="Young S.K."/>
            <person name="Zeng Q."/>
            <person name="Gargeya S."/>
            <person name="Fitzgerald M."/>
            <person name="Haas B."/>
            <person name="Abouelleil A."/>
            <person name="Alvarado L."/>
            <person name="Arachchi H.M."/>
            <person name="Berlin A."/>
            <person name="Chapman S.B."/>
            <person name="Goldberg J."/>
            <person name="Griggs A."/>
            <person name="Gujja S."/>
            <person name="Hansen M."/>
            <person name="Howarth C."/>
            <person name="Imamovic A."/>
            <person name="Larimer J."/>
            <person name="McCowen C."/>
            <person name="Montmayeur A."/>
            <person name="Murphy C."/>
            <person name="Neiman D."/>
            <person name="Pearson M."/>
            <person name="Priest M."/>
            <person name="Roberts A."/>
            <person name="Saif S."/>
            <person name="Shea T."/>
            <person name="Sisk P."/>
            <person name="Sykes S."/>
            <person name="Wortman J."/>
            <person name="Nusbaum C."/>
            <person name="Birren B."/>
        </authorList>
    </citation>
    <scope>NUCLEOTIDE SEQUENCE [LARGE SCALE GENOMIC DNA]</scope>
    <source>
        <strain evidence="2 3">ATCC 49720</strain>
    </source>
</reference>
<dbReference type="HOGENOM" id="CLU_124879_1_1_5"/>
<gene>
    <name evidence="2" type="ORF">HMPREF9696_00838</name>
</gene>
<proteinExistence type="predicted"/>
<keyword evidence="1" id="KW-1133">Transmembrane helix</keyword>
<comment type="caution">
    <text evidence="2">The sequence shown here is derived from an EMBL/GenBank/DDBJ whole genome shotgun (WGS) entry which is preliminary data.</text>
</comment>
<dbReference type="PATRIC" id="fig|883079.3.peg.860"/>
<protein>
    <recommendedName>
        <fullName evidence="4">DUF2306 domain-containing protein</fullName>
    </recommendedName>
</protein>
<feature type="transmembrane region" description="Helical" evidence="1">
    <location>
        <begin position="12"/>
        <end position="32"/>
    </location>
</feature>
<dbReference type="Proteomes" id="UP000001095">
    <property type="component" value="Unassembled WGS sequence"/>
</dbReference>
<feature type="transmembrane region" description="Helical" evidence="1">
    <location>
        <begin position="74"/>
        <end position="93"/>
    </location>
</feature>
<evidence type="ECO:0000256" key="1">
    <source>
        <dbReference type="SAM" id="Phobius"/>
    </source>
</evidence>
<evidence type="ECO:0000313" key="2">
    <source>
        <dbReference type="EMBL" id="EKS40387.1"/>
    </source>
</evidence>